<dbReference type="RefSeq" id="WP_040740559.1">
    <property type="nucleotide sequence ID" value="NZ_QJKF01000008.1"/>
</dbReference>
<dbReference type="SUPFAM" id="SSF140453">
    <property type="entry name" value="EsxAB dimer-like"/>
    <property type="match status" value="1"/>
</dbReference>
<keyword evidence="2" id="KW-1185">Reference proteome</keyword>
<dbReference type="Gene3D" id="1.10.287.1060">
    <property type="entry name" value="ESAT-6-like"/>
    <property type="match status" value="1"/>
</dbReference>
<protein>
    <submittedName>
        <fullName evidence="1">WXG100 family type VII secretion target</fullName>
    </submittedName>
</protein>
<accession>A0A318JXK4</accession>
<dbReference type="InterPro" id="IPR010310">
    <property type="entry name" value="T7SS_ESAT-6-like"/>
</dbReference>
<name>A0A318JXK4_9NOCA</name>
<dbReference type="EMBL" id="QJKF01000008">
    <property type="protein sequence ID" value="PXX61708.1"/>
    <property type="molecule type" value="Genomic_DNA"/>
</dbReference>
<comment type="caution">
    <text evidence="1">The sequence shown here is derived from an EMBL/GenBank/DDBJ whole genome shotgun (WGS) entry which is preliminary data.</text>
</comment>
<sequence>MAGALHLDFATFQKYANEYAATIPPIDKTVDKLGVAVESAKSGWEGDAYTAFNKFATELQTKIKAVNVDLGLVSDALNTGEKKVASTEDESMSGFTTLNTNYL</sequence>
<evidence type="ECO:0000313" key="1">
    <source>
        <dbReference type="EMBL" id="PXX61708.1"/>
    </source>
</evidence>
<dbReference type="AlphaFoldDB" id="A0A318JXK4"/>
<dbReference type="OrthoDB" id="4552031at2"/>
<dbReference type="Pfam" id="PF06013">
    <property type="entry name" value="WXG100"/>
    <property type="match status" value="1"/>
</dbReference>
<gene>
    <name evidence="1" type="ORF">DFR70_108266</name>
</gene>
<dbReference type="Proteomes" id="UP000247569">
    <property type="component" value="Unassembled WGS sequence"/>
</dbReference>
<reference evidence="1 2" key="1">
    <citation type="submission" date="2018-05" db="EMBL/GenBank/DDBJ databases">
        <title>Genomic Encyclopedia of Type Strains, Phase IV (KMG-IV): sequencing the most valuable type-strain genomes for metagenomic binning, comparative biology and taxonomic classification.</title>
        <authorList>
            <person name="Goeker M."/>
        </authorList>
    </citation>
    <scope>NUCLEOTIDE SEQUENCE [LARGE SCALE GENOMIC DNA]</scope>
    <source>
        <strain evidence="1 2">DSM 44704</strain>
    </source>
</reference>
<dbReference type="InterPro" id="IPR036689">
    <property type="entry name" value="ESAT-6-like_sf"/>
</dbReference>
<proteinExistence type="predicted"/>
<evidence type="ECO:0000313" key="2">
    <source>
        <dbReference type="Proteomes" id="UP000247569"/>
    </source>
</evidence>
<organism evidence="1 2">
    <name type="scientific">Nocardia tenerifensis</name>
    <dbReference type="NCBI Taxonomy" id="228006"/>
    <lineage>
        <taxon>Bacteria</taxon>
        <taxon>Bacillati</taxon>
        <taxon>Actinomycetota</taxon>
        <taxon>Actinomycetes</taxon>
        <taxon>Mycobacteriales</taxon>
        <taxon>Nocardiaceae</taxon>
        <taxon>Nocardia</taxon>
    </lineage>
</organism>